<reference evidence="2" key="1">
    <citation type="journal article" date="2019" name="Int. J. Syst. Evol. Microbiol.">
        <title>The Global Catalogue of Microorganisms (GCM) 10K type strain sequencing project: providing services to taxonomists for standard genome sequencing and annotation.</title>
        <authorList>
            <consortium name="The Broad Institute Genomics Platform"/>
            <consortium name="The Broad Institute Genome Sequencing Center for Infectious Disease"/>
            <person name="Wu L."/>
            <person name="Ma J."/>
        </authorList>
    </citation>
    <scope>NUCLEOTIDE SEQUENCE [LARGE SCALE GENOMIC DNA]</scope>
    <source>
        <strain evidence="2">JCM 17217</strain>
    </source>
</reference>
<evidence type="ECO:0000313" key="2">
    <source>
        <dbReference type="Proteomes" id="UP001501556"/>
    </source>
</evidence>
<comment type="caution">
    <text evidence="1">The sequence shown here is derived from an EMBL/GenBank/DDBJ whole genome shotgun (WGS) entry which is preliminary data.</text>
</comment>
<organism evidence="1 2">
    <name type="scientific">Hymenobacter antarcticus</name>
    <dbReference type="NCBI Taxonomy" id="486270"/>
    <lineage>
        <taxon>Bacteria</taxon>
        <taxon>Pseudomonadati</taxon>
        <taxon>Bacteroidota</taxon>
        <taxon>Cytophagia</taxon>
        <taxon>Cytophagales</taxon>
        <taxon>Hymenobacteraceae</taxon>
        <taxon>Hymenobacter</taxon>
    </lineage>
</organism>
<dbReference type="EMBL" id="BAABDI010000016">
    <property type="protein sequence ID" value="GAA3978923.1"/>
    <property type="molecule type" value="Genomic_DNA"/>
</dbReference>
<proteinExistence type="predicted"/>
<name>A0ABP7Q9N4_9BACT</name>
<sequence length="91" mass="10021">MVACGKDARDQFVGEWKSATTDAETHTIIRRSGDDFFISEGRQDLVGKYDEATKSLLIDNGTRKVPVLYIPESDQIVVSAGGKSARFARVK</sequence>
<protein>
    <recommendedName>
        <fullName evidence="3">Lipocalin-like domain-containing protein</fullName>
    </recommendedName>
</protein>
<gene>
    <name evidence="1" type="ORF">GCM10022407_25070</name>
</gene>
<evidence type="ECO:0000313" key="1">
    <source>
        <dbReference type="EMBL" id="GAA3978923.1"/>
    </source>
</evidence>
<keyword evidence="2" id="KW-1185">Reference proteome</keyword>
<dbReference type="RefSeq" id="WP_345124889.1">
    <property type="nucleotide sequence ID" value="NZ_BAABDI010000016.1"/>
</dbReference>
<dbReference type="Proteomes" id="UP001501556">
    <property type="component" value="Unassembled WGS sequence"/>
</dbReference>
<evidence type="ECO:0008006" key="3">
    <source>
        <dbReference type="Google" id="ProtNLM"/>
    </source>
</evidence>
<accession>A0ABP7Q9N4</accession>